<dbReference type="PANTHER" id="PTHR10242:SF2">
    <property type="entry name" value="N-GLYCOSYLASE_DNA LYASE"/>
    <property type="match status" value="1"/>
</dbReference>
<gene>
    <name evidence="5" type="ORF">UNLARM2_0623</name>
</gene>
<protein>
    <recommendedName>
        <fullName evidence="2">DNA-(apurinic or apyrimidinic site) lyase</fullName>
        <ecNumber evidence="2">4.2.99.18</ecNumber>
    </recommendedName>
</protein>
<organism evidence="5 6">
    <name type="scientific">Candidatus Micrarchaeum acidiphilum ARMAN-2</name>
    <dbReference type="NCBI Taxonomy" id="425595"/>
    <lineage>
        <taxon>Archaea</taxon>
        <taxon>Candidatus Micrarchaeota</taxon>
        <taxon>Candidatus Micrarchaeia</taxon>
        <taxon>Candidatus Micrarchaeales</taxon>
        <taxon>Candidatus Micrarchaeaceae</taxon>
        <taxon>Candidatus Micrarchaeum</taxon>
    </lineage>
</organism>
<reference evidence="5 6" key="2">
    <citation type="journal article" date="2010" name="Proc. Natl. Acad. Sci. U.S.A.">
        <title>Enigmatic, ultrasmall, uncultivated Archaea.</title>
        <authorList>
            <person name="Baker B.J."/>
            <person name="Comolli L.R."/>
            <person name="Dick G.J."/>
            <person name="Hauser L.J."/>
            <person name="Hyatt D."/>
            <person name="Dill B.D."/>
            <person name="Land M.L."/>
            <person name="Verberkmoes N.C."/>
            <person name="Hettich R.L."/>
            <person name="Banfield J.F."/>
        </authorList>
    </citation>
    <scope>NUCLEOTIDE SEQUENCE [LARGE SCALE GENOMIC DNA]</scope>
    <source>
        <strain evidence="5">ARMAN-2</strain>
    </source>
</reference>
<evidence type="ECO:0000259" key="4">
    <source>
        <dbReference type="SMART" id="SM00478"/>
    </source>
</evidence>
<feature type="domain" description="HhH-GPD" evidence="4">
    <location>
        <begin position="128"/>
        <end position="292"/>
    </location>
</feature>
<proteinExistence type="inferred from homology"/>
<dbReference type="CDD" id="cd00056">
    <property type="entry name" value="ENDO3c"/>
    <property type="match status" value="1"/>
</dbReference>
<dbReference type="GO" id="GO:0140078">
    <property type="term" value="F:class I DNA-(apurinic or apyrimidinic site) endonuclease activity"/>
    <property type="evidence" value="ECO:0007669"/>
    <property type="project" value="UniProtKB-EC"/>
</dbReference>
<name>C7DHT2_MICA2</name>
<comment type="catalytic activity">
    <reaction evidence="3">
        <text>2'-deoxyribonucleotide-(2'-deoxyribose 5'-phosphate)-2'-deoxyribonucleotide-DNA = a 3'-end 2'-deoxyribonucleotide-(2,3-dehydro-2,3-deoxyribose 5'-phosphate)-DNA + a 5'-end 5'-phospho-2'-deoxyribonucleoside-DNA + H(+)</text>
        <dbReference type="Rhea" id="RHEA:66592"/>
        <dbReference type="Rhea" id="RHEA-COMP:13180"/>
        <dbReference type="Rhea" id="RHEA-COMP:16897"/>
        <dbReference type="Rhea" id="RHEA-COMP:17067"/>
        <dbReference type="ChEBI" id="CHEBI:15378"/>
        <dbReference type="ChEBI" id="CHEBI:136412"/>
        <dbReference type="ChEBI" id="CHEBI:157695"/>
        <dbReference type="ChEBI" id="CHEBI:167181"/>
        <dbReference type="EC" id="4.2.99.18"/>
    </reaction>
</comment>
<evidence type="ECO:0000256" key="1">
    <source>
        <dbReference type="ARBA" id="ARBA00010679"/>
    </source>
</evidence>
<sequence length="303" mass="34349">MHINYDSIGYREIGVKHFDLGFTIRSAQPLTFYADYDRVSRTLVYPSDGKIINLRELESGRGRRIGIASKSIDYAVYDVKRRFRLGDRLSSIYGAISTDATMEGLIQNFSGMRITLNDPWETTMCYILSQYNNIPRIRGITKRMIARFGSDIFGDHDSVVGKAFPKSHEIAAASEKSIVECGAGFRAKYLVEAADYCTNNIDMARLGKLDYPELKDELLQIKGVGDKVADCIALFGYGKLEAFPVDVWIKRIVERLYFRGRKKSIKEIHRFAEDKWGRYAGVAQQYLFFHGISGGLEGNGKKK</sequence>
<dbReference type="Proteomes" id="UP000332487">
    <property type="component" value="Unassembled WGS sequence"/>
</dbReference>
<dbReference type="SMART" id="SM00478">
    <property type="entry name" value="ENDO3c"/>
    <property type="match status" value="1"/>
</dbReference>
<dbReference type="SUPFAM" id="SSF48150">
    <property type="entry name" value="DNA-glycosylase"/>
    <property type="match status" value="1"/>
</dbReference>
<dbReference type="PANTHER" id="PTHR10242">
    <property type="entry name" value="8-OXOGUANINE DNA GLYCOSYLASE"/>
    <property type="match status" value="1"/>
</dbReference>
<dbReference type="Pfam" id="PF00730">
    <property type="entry name" value="HhH-GPD"/>
    <property type="match status" value="1"/>
</dbReference>
<dbReference type="Gene3D" id="1.10.340.30">
    <property type="entry name" value="Hypothetical protein, domain 2"/>
    <property type="match status" value="1"/>
</dbReference>
<dbReference type="InterPro" id="IPR052054">
    <property type="entry name" value="Oxidative_DNA_repair_enzyme"/>
</dbReference>
<dbReference type="InterPro" id="IPR011257">
    <property type="entry name" value="DNA_glycosylase"/>
</dbReference>
<dbReference type="InterPro" id="IPR023170">
    <property type="entry name" value="HhH_base_excis_C"/>
</dbReference>
<accession>C7DHT2</accession>
<dbReference type="GO" id="GO:0006284">
    <property type="term" value="P:base-excision repair"/>
    <property type="evidence" value="ECO:0007669"/>
    <property type="project" value="InterPro"/>
</dbReference>
<dbReference type="EMBL" id="GG697240">
    <property type="protein sequence ID" value="EET90184.1"/>
    <property type="molecule type" value="Genomic_DNA"/>
</dbReference>
<dbReference type="AlphaFoldDB" id="C7DHT2"/>
<evidence type="ECO:0000256" key="2">
    <source>
        <dbReference type="ARBA" id="ARBA00012720"/>
    </source>
</evidence>
<evidence type="ECO:0000256" key="3">
    <source>
        <dbReference type="ARBA" id="ARBA00044632"/>
    </source>
</evidence>
<dbReference type="Gene3D" id="1.10.1670.10">
    <property type="entry name" value="Helix-hairpin-Helix base-excision DNA repair enzymes (C-terminal)"/>
    <property type="match status" value="1"/>
</dbReference>
<comment type="similarity">
    <text evidence="1">Belongs to the type-1 OGG1 family.</text>
</comment>
<dbReference type="InterPro" id="IPR003265">
    <property type="entry name" value="HhH-GPD_domain"/>
</dbReference>
<reference evidence="5 6" key="1">
    <citation type="journal article" date="2009" name="Genome Biol.">
        <title>Community-wide analysis of microbial genome sequence signatures.</title>
        <authorList>
            <person name="Dick G.J."/>
            <person name="Andersson A.F."/>
            <person name="Baker B.J."/>
            <person name="Simmons S.L."/>
            <person name="Thomas B.C."/>
            <person name="Yelton A.P."/>
            <person name="Banfield J.F."/>
        </authorList>
    </citation>
    <scope>NUCLEOTIDE SEQUENCE [LARGE SCALE GENOMIC DNA]</scope>
    <source>
        <strain evidence="5">ARMAN-2</strain>
    </source>
</reference>
<dbReference type="EC" id="4.2.99.18" evidence="2"/>
<evidence type="ECO:0000313" key="6">
    <source>
        <dbReference type="Proteomes" id="UP000332487"/>
    </source>
</evidence>
<evidence type="ECO:0000313" key="5">
    <source>
        <dbReference type="EMBL" id="EET90184.1"/>
    </source>
</evidence>
<keyword evidence="6" id="KW-1185">Reference proteome</keyword>